<keyword evidence="2" id="KW-0479">Metal-binding</keyword>
<dbReference type="InterPro" id="IPR041360">
    <property type="entry name" value="ZAP_HTH"/>
</dbReference>
<dbReference type="Gene3D" id="1.10.10.10">
    <property type="entry name" value="Winged helix-like DNA-binding domain superfamily/Winged helix DNA-binding domain"/>
    <property type="match status" value="1"/>
</dbReference>
<protein>
    <submittedName>
        <fullName evidence="8">Uncharacterized protein</fullName>
    </submittedName>
</protein>
<feature type="domain" description="ZAP helix turn helix N-terminal" evidence="6">
    <location>
        <begin position="5"/>
        <end position="43"/>
    </location>
</feature>
<dbReference type="AlphaFoldDB" id="A0A2G9QL57"/>
<dbReference type="InterPro" id="IPR051712">
    <property type="entry name" value="ARTD-AVP"/>
</dbReference>
<evidence type="ECO:0000256" key="5">
    <source>
        <dbReference type="ARBA" id="ARBA00022833"/>
    </source>
</evidence>
<evidence type="ECO:0000259" key="7">
    <source>
        <dbReference type="Pfam" id="PF25261"/>
    </source>
</evidence>
<feature type="non-terminal residue" evidence="8">
    <location>
        <position position="144"/>
    </location>
</feature>
<feature type="domain" description="PARP12-like CCCH zinc finger tandem" evidence="7">
    <location>
        <begin position="78"/>
        <end position="113"/>
    </location>
</feature>
<dbReference type="EMBL" id="KV961925">
    <property type="protein sequence ID" value="PIO16334.1"/>
    <property type="molecule type" value="Genomic_DNA"/>
</dbReference>
<evidence type="ECO:0000256" key="4">
    <source>
        <dbReference type="ARBA" id="ARBA00022771"/>
    </source>
</evidence>
<keyword evidence="4" id="KW-0863">Zinc-finger</keyword>
<dbReference type="InterPro" id="IPR057602">
    <property type="entry name" value="Zfn-CCCH_PARP12"/>
</dbReference>
<evidence type="ECO:0000256" key="1">
    <source>
        <dbReference type="ARBA" id="ARBA00022553"/>
    </source>
</evidence>
<evidence type="ECO:0000256" key="2">
    <source>
        <dbReference type="ARBA" id="ARBA00022723"/>
    </source>
</evidence>
<evidence type="ECO:0000259" key="6">
    <source>
        <dbReference type="Pfam" id="PF18606"/>
    </source>
</evidence>
<dbReference type="GO" id="GO:0008270">
    <property type="term" value="F:zinc ion binding"/>
    <property type="evidence" value="ECO:0007669"/>
    <property type="project" value="UniProtKB-KW"/>
</dbReference>
<keyword evidence="9" id="KW-1185">Reference proteome</keyword>
<dbReference type="GO" id="GO:0003950">
    <property type="term" value="F:NAD+ poly-ADP-ribosyltransferase activity"/>
    <property type="evidence" value="ECO:0007669"/>
    <property type="project" value="TreeGrafter"/>
</dbReference>
<dbReference type="OrthoDB" id="6133115at2759"/>
<dbReference type="InterPro" id="IPR036388">
    <property type="entry name" value="WH-like_DNA-bd_sf"/>
</dbReference>
<reference evidence="9" key="1">
    <citation type="journal article" date="2017" name="Nat. Commun.">
        <title>The North American bullfrog draft genome provides insight into hormonal regulation of long noncoding RNA.</title>
        <authorList>
            <person name="Hammond S.A."/>
            <person name="Warren R.L."/>
            <person name="Vandervalk B.P."/>
            <person name="Kucuk E."/>
            <person name="Khan H."/>
            <person name="Gibb E.A."/>
            <person name="Pandoh P."/>
            <person name="Kirk H."/>
            <person name="Zhao Y."/>
            <person name="Jones M."/>
            <person name="Mungall A.J."/>
            <person name="Coope R."/>
            <person name="Pleasance S."/>
            <person name="Moore R.A."/>
            <person name="Holt R.A."/>
            <person name="Round J.M."/>
            <person name="Ohora S."/>
            <person name="Walle B.V."/>
            <person name="Veldhoen N."/>
            <person name="Helbing C.C."/>
            <person name="Birol I."/>
        </authorList>
    </citation>
    <scope>NUCLEOTIDE SEQUENCE [LARGE SCALE GENOMIC DNA]</scope>
</reference>
<sequence length="144" mass="16722">MSDPTVTAYLTKLLCSHSGRLERNQLDNLLDLSAQQTEQILQEELLRFPQSSQLVLARSPLRICTNYLHPKGKEEEEEKCRKLHLCCDYLRGQCLPNRRPRCRFSHNVFSDHNYAVLEANELSGLNEEEIKVLLFQNDNQLLPV</sequence>
<evidence type="ECO:0000256" key="3">
    <source>
        <dbReference type="ARBA" id="ARBA00022737"/>
    </source>
</evidence>
<dbReference type="Proteomes" id="UP000228934">
    <property type="component" value="Unassembled WGS sequence"/>
</dbReference>
<dbReference type="PANTHER" id="PTHR45740">
    <property type="entry name" value="POLY [ADP-RIBOSE] POLYMERASE"/>
    <property type="match status" value="1"/>
</dbReference>
<dbReference type="GO" id="GO:1990404">
    <property type="term" value="F:NAD+-protein mono-ADP-ribosyltransferase activity"/>
    <property type="evidence" value="ECO:0007669"/>
    <property type="project" value="TreeGrafter"/>
</dbReference>
<dbReference type="PANTHER" id="PTHR45740:SF20">
    <property type="entry name" value="POLY [ADP-RIBOSE] POLYMERASE"/>
    <property type="match status" value="1"/>
</dbReference>
<proteinExistence type="predicted"/>
<accession>A0A2G9QL57</accession>
<name>A0A2G9QL57_AQUCT</name>
<organism evidence="8 9">
    <name type="scientific">Aquarana catesbeiana</name>
    <name type="common">American bullfrog</name>
    <name type="synonym">Rana catesbeiana</name>
    <dbReference type="NCBI Taxonomy" id="8400"/>
    <lineage>
        <taxon>Eukaryota</taxon>
        <taxon>Metazoa</taxon>
        <taxon>Chordata</taxon>
        <taxon>Craniata</taxon>
        <taxon>Vertebrata</taxon>
        <taxon>Euteleostomi</taxon>
        <taxon>Amphibia</taxon>
        <taxon>Batrachia</taxon>
        <taxon>Anura</taxon>
        <taxon>Neobatrachia</taxon>
        <taxon>Ranoidea</taxon>
        <taxon>Ranidae</taxon>
        <taxon>Aquarana</taxon>
    </lineage>
</organism>
<dbReference type="Pfam" id="PF25261">
    <property type="entry name" value="zf-CCCH_PARP12"/>
    <property type="match status" value="1"/>
</dbReference>
<keyword evidence="1" id="KW-0597">Phosphoprotein</keyword>
<evidence type="ECO:0000313" key="9">
    <source>
        <dbReference type="Proteomes" id="UP000228934"/>
    </source>
</evidence>
<dbReference type="GO" id="GO:0005634">
    <property type="term" value="C:nucleus"/>
    <property type="evidence" value="ECO:0007669"/>
    <property type="project" value="TreeGrafter"/>
</dbReference>
<keyword evidence="5" id="KW-0862">Zinc</keyword>
<gene>
    <name evidence="8" type="ORF">AB205_0064820</name>
</gene>
<dbReference type="Pfam" id="PF18606">
    <property type="entry name" value="HTH_53"/>
    <property type="match status" value="1"/>
</dbReference>
<evidence type="ECO:0000313" key="8">
    <source>
        <dbReference type="EMBL" id="PIO16334.1"/>
    </source>
</evidence>
<keyword evidence="3" id="KW-0677">Repeat</keyword>